<gene>
    <name evidence="1" type="ORF">DWY25_14055</name>
</gene>
<protein>
    <recommendedName>
        <fullName evidence="3">XRE family transcriptional regulator</fullName>
    </recommendedName>
</protein>
<proteinExistence type="predicted"/>
<name>A0A412FQ44_9FIRM</name>
<dbReference type="GO" id="GO:0003677">
    <property type="term" value="F:DNA binding"/>
    <property type="evidence" value="ECO:0007669"/>
    <property type="project" value="InterPro"/>
</dbReference>
<comment type="caution">
    <text evidence="1">The sequence shown here is derived from an EMBL/GenBank/DDBJ whole genome shotgun (WGS) entry which is preliminary data.</text>
</comment>
<evidence type="ECO:0000313" key="2">
    <source>
        <dbReference type="Proteomes" id="UP000284178"/>
    </source>
</evidence>
<dbReference type="Gene3D" id="1.10.260.40">
    <property type="entry name" value="lambda repressor-like DNA-binding domains"/>
    <property type="match status" value="1"/>
</dbReference>
<evidence type="ECO:0000313" key="1">
    <source>
        <dbReference type="EMBL" id="RGR70261.1"/>
    </source>
</evidence>
<reference evidence="1 2" key="1">
    <citation type="submission" date="2018-08" db="EMBL/GenBank/DDBJ databases">
        <title>A genome reference for cultivated species of the human gut microbiota.</title>
        <authorList>
            <person name="Zou Y."/>
            <person name="Xue W."/>
            <person name="Luo G."/>
        </authorList>
    </citation>
    <scope>NUCLEOTIDE SEQUENCE [LARGE SCALE GENOMIC DNA]</scope>
    <source>
        <strain evidence="1 2">AF24-29</strain>
    </source>
</reference>
<sequence>MENKEFPDVGSAVRQIRIDKGVTIEALSRITKIRIEELNSLEQGGNCPVPDYFMILTALGYDWDQIVDFLQHGQTPLT</sequence>
<dbReference type="Proteomes" id="UP000284178">
    <property type="component" value="Unassembled WGS sequence"/>
</dbReference>
<dbReference type="RefSeq" id="WP_117895772.1">
    <property type="nucleotide sequence ID" value="NZ_CABJCV010000021.1"/>
</dbReference>
<organism evidence="1 2">
    <name type="scientific">Holdemania filiformis</name>
    <dbReference type="NCBI Taxonomy" id="61171"/>
    <lineage>
        <taxon>Bacteria</taxon>
        <taxon>Bacillati</taxon>
        <taxon>Bacillota</taxon>
        <taxon>Erysipelotrichia</taxon>
        <taxon>Erysipelotrichales</taxon>
        <taxon>Erysipelotrichaceae</taxon>
        <taxon>Holdemania</taxon>
    </lineage>
</organism>
<accession>A0A412FQ44</accession>
<dbReference type="AlphaFoldDB" id="A0A412FQ44"/>
<dbReference type="SUPFAM" id="SSF47413">
    <property type="entry name" value="lambda repressor-like DNA-binding domains"/>
    <property type="match status" value="1"/>
</dbReference>
<dbReference type="InterPro" id="IPR010982">
    <property type="entry name" value="Lambda_DNA-bd_dom_sf"/>
</dbReference>
<dbReference type="GeneID" id="83016521"/>
<dbReference type="InterPro" id="IPR001387">
    <property type="entry name" value="Cro/C1-type_HTH"/>
</dbReference>
<dbReference type="EMBL" id="QRUP01000021">
    <property type="protein sequence ID" value="RGR70261.1"/>
    <property type="molecule type" value="Genomic_DNA"/>
</dbReference>
<evidence type="ECO:0008006" key="3">
    <source>
        <dbReference type="Google" id="ProtNLM"/>
    </source>
</evidence>
<dbReference type="CDD" id="cd00093">
    <property type="entry name" value="HTH_XRE"/>
    <property type="match status" value="1"/>
</dbReference>
<keyword evidence="2" id="KW-1185">Reference proteome</keyword>